<dbReference type="EMBL" id="BGPR01008327">
    <property type="protein sequence ID" value="GBN33061.1"/>
    <property type="molecule type" value="Genomic_DNA"/>
</dbReference>
<reference evidence="2 3" key="1">
    <citation type="journal article" date="2019" name="Sci. Rep.">
        <title>Orb-weaving spider Araneus ventricosus genome elucidates the spidroin gene catalogue.</title>
        <authorList>
            <person name="Kono N."/>
            <person name="Nakamura H."/>
            <person name="Ohtoshi R."/>
            <person name="Moran D.A.P."/>
            <person name="Shinohara A."/>
            <person name="Yoshida Y."/>
            <person name="Fujiwara M."/>
            <person name="Mori M."/>
            <person name="Tomita M."/>
            <person name="Arakawa K."/>
        </authorList>
    </citation>
    <scope>NUCLEOTIDE SEQUENCE [LARGE SCALE GENOMIC DNA]</scope>
</reference>
<name>A0A4Y2N100_ARAVE</name>
<evidence type="ECO:0000256" key="1">
    <source>
        <dbReference type="SAM" id="MobiDB-lite"/>
    </source>
</evidence>
<protein>
    <submittedName>
        <fullName evidence="2">Uncharacterized protein</fullName>
    </submittedName>
</protein>
<dbReference type="Proteomes" id="UP000499080">
    <property type="component" value="Unassembled WGS sequence"/>
</dbReference>
<evidence type="ECO:0000313" key="2">
    <source>
        <dbReference type="EMBL" id="GBN33061.1"/>
    </source>
</evidence>
<gene>
    <name evidence="2" type="ORF">AVEN_52113_1</name>
</gene>
<evidence type="ECO:0000313" key="3">
    <source>
        <dbReference type="Proteomes" id="UP000499080"/>
    </source>
</evidence>
<accession>A0A4Y2N100</accession>
<dbReference type="AlphaFoldDB" id="A0A4Y2N100"/>
<feature type="region of interest" description="Disordered" evidence="1">
    <location>
        <begin position="1"/>
        <end position="61"/>
    </location>
</feature>
<proteinExistence type="predicted"/>
<feature type="compositionally biased region" description="Low complexity" evidence="1">
    <location>
        <begin position="32"/>
        <end position="50"/>
    </location>
</feature>
<comment type="caution">
    <text evidence="2">The sequence shown here is derived from an EMBL/GenBank/DDBJ whole genome shotgun (WGS) entry which is preliminary data.</text>
</comment>
<keyword evidence="3" id="KW-1185">Reference proteome</keyword>
<organism evidence="2 3">
    <name type="scientific">Araneus ventricosus</name>
    <name type="common">Orbweaver spider</name>
    <name type="synonym">Epeira ventricosa</name>
    <dbReference type="NCBI Taxonomy" id="182803"/>
    <lineage>
        <taxon>Eukaryota</taxon>
        <taxon>Metazoa</taxon>
        <taxon>Ecdysozoa</taxon>
        <taxon>Arthropoda</taxon>
        <taxon>Chelicerata</taxon>
        <taxon>Arachnida</taxon>
        <taxon>Araneae</taxon>
        <taxon>Araneomorphae</taxon>
        <taxon>Entelegynae</taxon>
        <taxon>Araneoidea</taxon>
        <taxon>Araneidae</taxon>
        <taxon>Araneus</taxon>
    </lineage>
</organism>
<sequence>MWACGTLNHTQGVGDKSAPAGVVGKFGGKGMSTQVSSSSSDRCSKSRGSSKNSPRVASKRDINVTHDSNLFMVPNLPLTHKHIEITETATILETA</sequence>